<dbReference type="EMBL" id="CAWUFR010000086">
    <property type="protein sequence ID" value="CAK6965686.1"/>
    <property type="molecule type" value="Genomic_DNA"/>
</dbReference>
<name>A0AAV1P5L4_SCOSC</name>
<comment type="caution">
    <text evidence="1">The sequence shown here is derived from an EMBL/GenBank/DDBJ whole genome shotgun (WGS) entry which is preliminary data.</text>
</comment>
<protein>
    <submittedName>
        <fullName evidence="1">Uncharacterized protein</fullName>
    </submittedName>
</protein>
<sequence length="125" mass="13837">MSSIATDRHERGFGKIKKVQVWRRAKRPAKVDRRLDSENSETIEPLSSVLHAKPHVSIRDSLKRGQVTVLIFTGGSRFDMEMPIGDMEIQMVAGNRSVSVLNLAGAGGCKFAKVDLCRTLIQSSQ</sequence>
<gene>
    <name evidence="1" type="ORF">FSCOSCO3_A025042</name>
</gene>
<dbReference type="AlphaFoldDB" id="A0AAV1P5L4"/>
<organism evidence="1 2">
    <name type="scientific">Scomber scombrus</name>
    <name type="common">Atlantic mackerel</name>
    <name type="synonym">Scomber vernalis</name>
    <dbReference type="NCBI Taxonomy" id="13677"/>
    <lineage>
        <taxon>Eukaryota</taxon>
        <taxon>Metazoa</taxon>
        <taxon>Chordata</taxon>
        <taxon>Craniata</taxon>
        <taxon>Vertebrata</taxon>
        <taxon>Euteleostomi</taxon>
        <taxon>Actinopterygii</taxon>
        <taxon>Neopterygii</taxon>
        <taxon>Teleostei</taxon>
        <taxon>Neoteleostei</taxon>
        <taxon>Acanthomorphata</taxon>
        <taxon>Pelagiaria</taxon>
        <taxon>Scombriformes</taxon>
        <taxon>Scombridae</taxon>
        <taxon>Scomber</taxon>
    </lineage>
</organism>
<evidence type="ECO:0000313" key="1">
    <source>
        <dbReference type="EMBL" id="CAK6965686.1"/>
    </source>
</evidence>
<keyword evidence="2" id="KW-1185">Reference proteome</keyword>
<proteinExistence type="predicted"/>
<accession>A0AAV1P5L4</accession>
<evidence type="ECO:0000313" key="2">
    <source>
        <dbReference type="Proteomes" id="UP001314229"/>
    </source>
</evidence>
<reference evidence="1 2" key="1">
    <citation type="submission" date="2024-01" db="EMBL/GenBank/DDBJ databases">
        <authorList>
            <person name="Alioto T."/>
            <person name="Alioto T."/>
            <person name="Gomez Garrido J."/>
        </authorList>
    </citation>
    <scope>NUCLEOTIDE SEQUENCE [LARGE SCALE GENOMIC DNA]</scope>
</reference>
<dbReference type="Proteomes" id="UP001314229">
    <property type="component" value="Unassembled WGS sequence"/>
</dbReference>